<evidence type="ECO:0000259" key="4">
    <source>
        <dbReference type="Pfam" id="PF03906"/>
    </source>
</evidence>
<keyword evidence="2" id="KW-1227">Viral tail protein</keyword>
<keyword evidence="3" id="KW-0946">Virion</keyword>
<accession>A0A2P0VPG9</accession>
<dbReference type="SUPFAM" id="SSF49785">
    <property type="entry name" value="Galactose-binding domain-like"/>
    <property type="match status" value="1"/>
</dbReference>
<dbReference type="GO" id="GO:0098015">
    <property type="term" value="C:virus tail"/>
    <property type="evidence" value="ECO:0007669"/>
    <property type="project" value="UniProtKB-KW"/>
</dbReference>
<dbReference type="Pfam" id="PF03906">
    <property type="entry name" value="Phage_T7_tail"/>
    <property type="match status" value="1"/>
</dbReference>
<feature type="domain" description="Bacteriophage T7 tail fibre protein-like N-terminal" evidence="4">
    <location>
        <begin position="23"/>
        <end position="132"/>
    </location>
</feature>
<protein>
    <submittedName>
        <fullName evidence="5">Putative tail fiber protein</fullName>
    </submittedName>
</protein>
<name>A0A2P0VPG9_9CAUD</name>
<organism evidence="5 6">
    <name type="scientific">Ralstonia phage RsoP1IDN</name>
    <dbReference type="NCBI Taxonomy" id="2060091"/>
    <lineage>
        <taxon>Viruses</taxon>
        <taxon>Duplodnaviria</taxon>
        <taxon>Heunggongvirae</taxon>
        <taxon>Uroviricota</taxon>
        <taxon>Caudoviricetes</taxon>
        <taxon>Autographivirales</taxon>
        <taxon>Autonotataviridae</taxon>
        <taxon>Okabevirinae</taxon>
        <taxon>Higashivirus</taxon>
        <taxon>Higashivirus RsoP1IDN</taxon>
    </lineage>
</organism>
<evidence type="ECO:0000256" key="3">
    <source>
        <dbReference type="ARBA" id="ARBA00022844"/>
    </source>
</evidence>
<gene>
    <name evidence="5" type="ORF">RsoP1IDN_34</name>
</gene>
<dbReference type="Gene3D" id="2.60.120.260">
    <property type="entry name" value="Galactose-binding domain-like"/>
    <property type="match status" value="1"/>
</dbReference>
<sequence length="603" mass="61643">MAGEQLLPWIDSGDAEGNRNSMQNFAGNGVTTSWDFNFAGGYISAADVKAYIYHSASGLTDAINPVVLTGPNTLQVIPAVPTGDFLVVYRDTPKDTPLVDYTTGAVLDEANLDKSNKQAVFVAAEMSDRFDAINASSADAITRSFEALSTANAAIADSAAAVATANATNATAAAAQAAAAAAVATANGASDVANGIAGTADAAFAAASTAVATANAAEATANGIAGTANSALTQANAAVTTANAASTSAANAVATANAASAAVGGKMDKSANLSDVVSASAARGNIGAGSAGGFTLRNLLINGNFELWSRGTSSTISASSVFRADRWRNSAMGSTSVQSLQSFPVGDTSLGAYASRYIRVQATQAAGNSNFVNLGQRIADVRRTAGRTCVLTFWARADAARPLAVEFTQHFGSGGSPSTEVTGLGVQKITLSTTWTKYTVPVTFPSIAGKTLGSDGDSTIVIFWFDAGSDYNARTGTLGHQSGTFYIAQCQLEYGDKPTEFELVPNNVLYDQCQDYYRVIPSFQFAGTSIGGGNCTVQAIYLGRPMRATPTVNISGVTSVPGGMGITVGNIYPHTVQFFLTGVPANSQVWLTADISLDAEISG</sequence>
<comment type="subcellular location">
    <subcellularLocation>
        <location evidence="1">Virion</location>
    </subcellularLocation>
</comment>
<reference evidence="5 6" key="1">
    <citation type="submission" date="2017-12" db="EMBL/GenBank/DDBJ databases">
        <title>Complete genome sequence of Ralstonia solanacearum infecting bacteriophage RS-IDN-P1 isolated from eggplant soil in Indonesia.</title>
        <authorList>
            <person name="Addy H.S."/>
            <person name="Farid M.M."/>
            <person name="Ahmad A.A."/>
            <person name="Huang Q."/>
        </authorList>
    </citation>
    <scope>NUCLEOTIDE SEQUENCE [LARGE SCALE GENOMIC DNA]</scope>
</reference>
<dbReference type="EMBL" id="MG652450">
    <property type="protein sequence ID" value="AUG85435.1"/>
    <property type="molecule type" value="Genomic_DNA"/>
</dbReference>
<keyword evidence="6" id="KW-1185">Reference proteome</keyword>
<dbReference type="Proteomes" id="UP000242003">
    <property type="component" value="Segment"/>
</dbReference>
<evidence type="ECO:0000256" key="2">
    <source>
        <dbReference type="ARBA" id="ARBA00022732"/>
    </source>
</evidence>
<dbReference type="InterPro" id="IPR008979">
    <property type="entry name" value="Galactose-bd-like_sf"/>
</dbReference>
<evidence type="ECO:0000256" key="1">
    <source>
        <dbReference type="ARBA" id="ARBA00004328"/>
    </source>
</evidence>
<evidence type="ECO:0000313" key="5">
    <source>
        <dbReference type="EMBL" id="AUG85435.1"/>
    </source>
</evidence>
<proteinExistence type="predicted"/>
<evidence type="ECO:0000313" key="6">
    <source>
        <dbReference type="Proteomes" id="UP000242003"/>
    </source>
</evidence>
<dbReference type="InterPro" id="IPR005604">
    <property type="entry name" value="Phage_T7_tail_fibre-like_N"/>
</dbReference>